<dbReference type="KEGG" id="dwi:6651673"/>
<evidence type="ECO:0000256" key="4">
    <source>
        <dbReference type="ARBA" id="ARBA00022833"/>
    </source>
</evidence>
<reference evidence="9 10" key="1">
    <citation type="journal article" date="2007" name="Nature">
        <title>Evolution of genes and genomes on the Drosophila phylogeny.</title>
        <authorList>
            <consortium name="Drosophila 12 Genomes Consortium"/>
            <person name="Clark A.G."/>
            <person name="Eisen M.B."/>
            <person name="Smith D.R."/>
            <person name="Bergman C.M."/>
            <person name="Oliver B."/>
            <person name="Markow T.A."/>
            <person name="Kaufman T.C."/>
            <person name="Kellis M."/>
            <person name="Gelbart W."/>
            <person name="Iyer V.N."/>
            <person name="Pollard D.A."/>
            <person name="Sackton T.B."/>
            <person name="Larracuente A.M."/>
            <person name="Singh N.D."/>
            <person name="Abad J.P."/>
            <person name="Abt D.N."/>
            <person name="Adryan B."/>
            <person name="Aguade M."/>
            <person name="Akashi H."/>
            <person name="Anderson W.W."/>
            <person name="Aquadro C.F."/>
            <person name="Ardell D.H."/>
            <person name="Arguello R."/>
            <person name="Artieri C.G."/>
            <person name="Barbash D.A."/>
            <person name="Barker D."/>
            <person name="Barsanti P."/>
            <person name="Batterham P."/>
            <person name="Batzoglou S."/>
            <person name="Begun D."/>
            <person name="Bhutkar A."/>
            <person name="Blanco E."/>
            <person name="Bosak S.A."/>
            <person name="Bradley R.K."/>
            <person name="Brand A.D."/>
            <person name="Brent M.R."/>
            <person name="Brooks A.N."/>
            <person name="Brown R.H."/>
            <person name="Butlin R.K."/>
            <person name="Caggese C."/>
            <person name="Calvi B.R."/>
            <person name="Bernardo de Carvalho A."/>
            <person name="Caspi A."/>
            <person name="Castrezana S."/>
            <person name="Celniker S.E."/>
            <person name="Chang J.L."/>
            <person name="Chapple C."/>
            <person name="Chatterji S."/>
            <person name="Chinwalla A."/>
            <person name="Civetta A."/>
            <person name="Clifton S.W."/>
            <person name="Comeron J.M."/>
            <person name="Costello J.C."/>
            <person name="Coyne J.A."/>
            <person name="Daub J."/>
            <person name="David R.G."/>
            <person name="Delcher A.L."/>
            <person name="Delehaunty K."/>
            <person name="Do C.B."/>
            <person name="Ebling H."/>
            <person name="Edwards K."/>
            <person name="Eickbush T."/>
            <person name="Evans J.D."/>
            <person name="Filipski A."/>
            <person name="Findeiss S."/>
            <person name="Freyhult E."/>
            <person name="Fulton L."/>
            <person name="Fulton R."/>
            <person name="Garcia A.C."/>
            <person name="Gardiner A."/>
            <person name="Garfield D.A."/>
            <person name="Garvin B.E."/>
            <person name="Gibson G."/>
            <person name="Gilbert D."/>
            <person name="Gnerre S."/>
            <person name="Godfrey J."/>
            <person name="Good R."/>
            <person name="Gotea V."/>
            <person name="Gravely B."/>
            <person name="Greenberg A.J."/>
            <person name="Griffiths-Jones S."/>
            <person name="Gross S."/>
            <person name="Guigo R."/>
            <person name="Gustafson E.A."/>
            <person name="Haerty W."/>
            <person name="Hahn M.W."/>
            <person name="Halligan D.L."/>
            <person name="Halpern A.L."/>
            <person name="Halter G.M."/>
            <person name="Han M.V."/>
            <person name="Heger A."/>
            <person name="Hillier L."/>
            <person name="Hinrichs A.S."/>
            <person name="Holmes I."/>
            <person name="Hoskins R.A."/>
            <person name="Hubisz M.J."/>
            <person name="Hultmark D."/>
            <person name="Huntley M.A."/>
            <person name="Jaffe D.B."/>
            <person name="Jagadeeshan S."/>
            <person name="Jeck W.R."/>
            <person name="Johnson J."/>
            <person name="Jones C.D."/>
            <person name="Jordan W.C."/>
            <person name="Karpen G.H."/>
            <person name="Kataoka E."/>
            <person name="Keightley P.D."/>
            <person name="Kheradpour P."/>
            <person name="Kirkness E.F."/>
            <person name="Koerich L.B."/>
            <person name="Kristiansen K."/>
            <person name="Kudrna D."/>
            <person name="Kulathinal R.J."/>
            <person name="Kumar S."/>
            <person name="Kwok R."/>
            <person name="Lander E."/>
            <person name="Langley C.H."/>
            <person name="Lapoint R."/>
            <person name="Lazzaro B.P."/>
            <person name="Lee S.J."/>
            <person name="Levesque L."/>
            <person name="Li R."/>
            <person name="Lin C.F."/>
            <person name="Lin M.F."/>
            <person name="Lindblad-Toh K."/>
            <person name="Llopart A."/>
            <person name="Long M."/>
            <person name="Low L."/>
            <person name="Lozovsky E."/>
            <person name="Lu J."/>
            <person name="Luo M."/>
            <person name="Machado C.A."/>
            <person name="Makalowski W."/>
            <person name="Marzo M."/>
            <person name="Matsuda M."/>
            <person name="Matzkin L."/>
            <person name="McAllister B."/>
            <person name="McBride C.S."/>
            <person name="McKernan B."/>
            <person name="McKernan K."/>
            <person name="Mendez-Lago M."/>
            <person name="Minx P."/>
            <person name="Mollenhauer M.U."/>
            <person name="Montooth K."/>
            <person name="Mount S.M."/>
            <person name="Mu X."/>
            <person name="Myers E."/>
            <person name="Negre B."/>
            <person name="Newfeld S."/>
            <person name="Nielsen R."/>
            <person name="Noor M.A."/>
            <person name="O'Grady P."/>
            <person name="Pachter L."/>
            <person name="Papaceit M."/>
            <person name="Parisi M.J."/>
            <person name="Parisi M."/>
            <person name="Parts L."/>
            <person name="Pedersen J.S."/>
            <person name="Pesole G."/>
            <person name="Phillippy A.M."/>
            <person name="Ponting C.P."/>
            <person name="Pop M."/>
            <person name="Porcelli D."/>
            <person name="Powell J.R."/>
            <person name="Prohaska S."/>
            <person name="Pruitt K."/>
            <person name="Puig M."/>
            <person name="Quesneville H."/>
            <person name="Ram K.R."/>
            <person name="Rand D."/>
            <person name="Rasmussen M.D."/>
            <person name="Reed L.K."/>
            <person name="Reenan R."/>
            <person name="Reily A."/>
            <person name="Remington K.A."/>
            <person name="Rieger T.T."/>
            <person name="Ritchie M.G."/>
            <person name="Robin C."/>
            <person name="Rogers Y.H."/>
            <person name="Rohde C."/>
            <person name="Rozas J."/>
            <person name="Rubenfield M.J."/>
            <person name="Ruiz A."/>
            <person name="Russo S."/>
            <person name="Salzberg S.L."/>
            <person name="Sanchez-Gracia A."/>
            <person name="Saranga D.J."/>
            <person name="Sato H."/>
            <person name="Schaeffer S.W."/>
            <person name="Schatz M.C."/>
            <person name="Schlenke T."/>
            <person name="Schwartz R."/>
            <person name="Segarra C."/>
            <person name="Singh R.S."/>
            <person name="Sirot L."/>
            <person name="Sirota M."/>
            <person name="Sisneros N.B."/>
            <person name="Smith C.D."/>
            <person name="Smith T.F."/>
            <person name="Spieth J."/>
            <person name="Stage D.E."/>
            <person name="Stark A."/>
            <person name="Stephan W."/>
            <person name="Strausberg R.L."/>
            <person name="Strempel S."/>
            <person name="Sturgill D."/>
            <person name="Sutton G."/>
            <person name="Sutton G.G."/>
            <person name="Tao W."/>
            <person name="Teichmann S."/>
            <person name="Tobari Y.N."/>
            <person name="Tomimura Y."/>
            <person name="Tsolas J.M."/>
            <person name="Valente V.L."/>
            <person name="Venter E."/>
            <person name="Venter J.C."/>
            <person name="Vicario S."/>
            <person name="Vieira F.G."/>
            <person name="Vilella A.J."/>
            <person name="Villasante A."/>
            <person name="Walenz B."/>
            <person name="Wang J."/>
            <person name="Wasserman M."/>
            <person name="Watts T."/>
            <person name="Wilson D."/>
            <person name="Wilson R.K."/>
            <person name="Wing R.A."/>
            <person name="Wolfner M.F."/>
            <person name="Wong A."/>
            <person name="Wong G.K."/>
            <person name="Wu C.I."/>
            <person name="Wu G."/>
            <person name="Yamamoto D."/>
            <person name="Yang H.P."/>
            <person name="Yang S.P."/>
            <person name="Yorke J.A."/>
            <person name="Yoshida K."/>
            <person name="Zdobnov E."/>
            <person name="Zhang P."/>
            <person name="Zhang Y."/>
            <person name="Zimin A.V."/>
            <person name="Baldwin J."/>
            <person name="Abdouelleil A."/>
            <person name="Abdulkadir J."/>
            <person name="Abebe A."/>
            <person name="Abera B."/>
            <person name="Abreu J."/>
            <person name="Acer S.C."/>
            <person name="Aftuck L."/>
            <person name="Alexander A."/>
            <person name="An P."/>
            <person name="Anderson E."/>
            <person name="Anderson S."/>
            <person name="Arachi H."/>
            <person name="Azer M."/>
            <person name="Bachantsang P."/>
            <person name="Barry A."/>
            <person name="Bayul T."/>
            <person name="Berlin A."/>
            <person name="Bessette D."/>
            <person name="Bloom T."/>
            <person name="Blye J."/>
            <person name="Boguslavskiy L."/>
            <person name="Bonnet C."/>
            <person name="Boukhgalter B."/>
            <person name="Bourzgui I."/>
            <person name="Brown A."/>
            <person name="Cahill P."/>
            <person name="Channer S."/>
            <person name="Cheshatsang Y."/>
            <person name="Chuda L."/>
            <person name="Citroen M."/>
            <person name="Collymore A."/>
            <person name="Cooke P."/>
            <person name="Costello M."/>
            <person name="D'Aco K."/>
            <person name="Daza R."/>
            <person name="De Haan G."/>
            <person name="DeGray S."/>
            <person name="DeMaso C."/>
            <person name="Dhargay N."/>
            <person name="Dooley K."/>
            <person name="Dooley E."/>
            <person name="Doricent M."/>
            <person name="Dorje P."/>
            <person name="Dorjee K."/>
            <person name="Dupes A."/>
            <person name="Elong R."/>
            <person name="Falk J."/>
            <person name="Farina A."/>
            <person name="Faro S."/>
            <person name="Ferguson D."/>
            <person name="Fisher S."/>
            <person name="Foley C.D."/>
            <person name="Franke A."/>
            <person name="Friedrich D."/>
            <person name="Gadbois L."/>
            <person name="Gearin G."/>
            <person name="Gearin C.R."/>
            <person name="Giannoukos G."/>
            <person name="Goode T."/>
            <person name="Graham J."/>
            <person name="Grandbois E."/>
            <person name="Grewal S."/>
            <person name="Gyaltsen K."/>
            <person name="Hafez N."/>
            <person name="Hagos B."/>
            <person name="Hall J."/>
            <person name="Henson C."/>
            <person name="Hollinger A."/>
            <person name="Honan T."/>
            <person name="Huard M.D."/>
            <person name="Hughes L."/>
            <person name="Hurhula B."/>
            <person name="Husby M.E."/>
            <person name="Kamat A."/>
            <person name="Kanga B."/>
            <person name="Kashin S."/>
            <person name="Khazanovich D."/>
            <person name="Kisner P."/>
            <person name="Lance K."/>
            <person name="Lara M."/>
            <person name="Lee W."/>
            <person name="Lennon N."/>
            <person name="Letendre F."/>
            <person name="LeVine R."/>
            <person name="Lipovsky A."/>
            <person name="Liu X."/>
            <person name="Liu J."/>
            <person name="Liu S."/>
            <person name="Lokyitsang T."/>
            <person name="Lokyitsang Y."/>
            <person name="Lubonja R."/>
            <person name="Lui A."/>
            <person name="MacDonald P."/>
            <person name="Magnisalis V."/>
            <person name="Maru K."/>
            <person name="Matthews C."/>
            <person name="McCusker W."/>
            <person name="McDonough S."/>
            <person name="Mehta T."/>
            <person name="Meldrim J."/>
            <person name="Meneus L."/>
            <person name="Mihai O."/>
            <person name="Mihalev A."/>
            <person name="Mihova T."/>
            <person name="Mittelman R."/>
            <person name="Mlenga V."/>
            <person name="Montmayeur A."/>
            <person name="Mulrain L."/>
            <person name="Navidi A."/>
            <person name="Naylor J."/>
            <person name="Negash T."/>
            <person name="Nguyen T."/>
            <person name="Nguyen N."/>
            <person name="Nicol R."/>
            <person name="Norbu C."/>
            <person name="Norbu N."/>
            <person name="Novod N."/>
            <person name="O'Neill B."/>
            <person name="Osman S."/>
            <person name="Markiewicz E."/>
            <person name="Oyono O.L."/>
            <person name="Patti C."/>
            <person name="Phunkhang P."/>
            <person name="Pierre F."/>
            <person name="Priest M."/>
            <person name="Raghuraman S."/>
            <person name="Rege F."/>
            <person name="Reyes R."/>
            <person name="Rise C."/>
            <person name="Rogov P."/>
            <person name="Ross K."/>
            <person name="Ryan E."/>
            <person name="Settipalli S."/>
            <person name="Shea T."/>
            <person name="Sherpa N."/>
            <person name="Shi L."/>
            <person name="Shih D."/>
            <person name="Sparrow T."/>
            <person name="Spaulding J."/>
            <person name="Stalker J."/>
            <person name="Stange-Thomann N."/>
            <person name="Stavropoulos S."/>
            <person name="Stone C."/>
            <person name="Strader C."/>
            <person name="Tesfaye S."/>
            <person name="Thomson T."/>
            <person name="Thoulutsang Y."/>
            <person name="Thoulutsang D."/>
            <person name="Topham K."/>
            <person name="Topping I."/>
            <person name="Tsamla T."/>
            <person name="Vassiliev H."/>
            <person name="Vo A."/>
            <person name="Wangchuk T."/>
            <person name="Wangdi T."/>
            <person name="Weiand M."/>
            <person name="Wilkinson J."/>
            <person name="Wilson A."/>
            <person name="Yadav S."/>
            <person name="Young G."/>
            <person name="Yu Q."/>
            <person name="Zembek L."/>
            <person name="Zhong D."/>
            <person name="Zimmer A."/>
            <person name="Zwirko Z."/>
            <person name="Jaffe D.B."/>
            <person name="Alvarez P."/>
            <person name="Brockman W."/>
            <person name="Butler J."/>
            <person name="Chin C."/>
            <person name="Gnerre S."/>
            <person name="Grabherr M."/>
            <person name="Kleber M."/>
            <person name="Mauceli E."/>
            <person name="MacCallum I."/>
        </authorList>
    </citation>
    <scope>NUCLEOTIDE SEQUENCE [LARGE SCALE GENOMIC DNA]</scope>
    <source>
        <strain evidence="10">Tucson 14030-0811.24</strain>
    </source>
</reference>
<dbReference type="SMART" id="SM00868">
    <property type="entry name" value="zf-AD"/>
    <property type="match status" value="1"/>
</dbReference>
<dbReference type="InParanoid" id="B4NIZ6"/>
<evidence type="ECO:0000256" key="5">
    <source>
        <dbReference type="PROSITE-ProRule" id="PRU00042"/>
    </source>
</evidence>
<protein>
    <recommendedName>
        <fullName evidence="11">Zinc finger protein weckle</fullName>
    </recommendedName>
</protein>
<dbReference type="Pfam" id="PF00096">
    <property type="entry name" value="zf-C2H2"/>
    <property type="match status" value="3"/>
</dbReference>
<dbReference type="PROSITE" id="PS00028">
    <property type="entry name" value="ZINC_FINGER_C2H2_1"/>
    <property type="match status" value="6"/>
</dbReference>
<feature type="domain" description="C2H2-type" evidence="7">
    <location>
        <begin position="312"/>
        <end position="339"/>
    </location>
</feature>
<dbReference type="FunFam" id="3.30.160.60:FF:002290">
    <property type="entry name" value="Weckle, isoform B"/>
    <property type="match status" value="1"/>
</dbReference>
<organism evidence="9 10">
    <name type="scientific">Drosophila willistoni</name>
    <name type="common">Fruit fly</name>
    <dbReference type="NCBI Taxonomy" id="7260"/>
    <lineage>
        <taxon>Eukaryota</taxon>
        <taxon>Metazoa</taxon>
        <taxon>Ecdysozoa</taxon>
        <taxon>Arthropoda</taxon>
        <taxon>Hexapoda</taxon>
        <taxon>Insecta</taxon>
        <taxon>Pterygota</taxon>
        <taxon>Neoptera</taxon>
        <taxon>Endopterygota</taxon>
        <taxon>Diptera</taxon>
        <taxon>Brachycera</taxon>
        <taxon>Muscomorpha</taxon>
        <taxon>Ephydroidea</taxon>
        <taxon>Drosophilidae</taxon>
        <taxon>Drosophila</taxon>
        <taxon>Sophophora</taxon>
    </lineage>
</organism>
<dbReference type="Pfam" id="PF07776">
    <property type="entry name" value="zf-AD"/>
    <property type="match status" value="1"/>
</dbReference>
<dbReference type="GO" id="GO:0005634">
    <property type="term" value="C:nucleus"/>
    <property type="evidence" value="ECO:0007669"/>
    <property type="project" value="InterPro"/>
</dbReference>
<dbReference type="FunCoup" id="B4NIZ6">
    <property type="interactions" value="239"/>
</dbReference>
<dbReference type="PANTHER" id="PTHR24379">
    <property type="entry name" value="KRAB AND ZINC FINGER DOMAIN-CONTAINING"/>
    <property type="match status" value="1"/>
</dbReference>
<dbReference type="SMR" id="B4NIZ6"/>
<name>B4NIZ6_DROWI</name>
<dbReference type="PROSITE" id="PS50157">
    <property type="entry name" value="ZINC_FINGER_C2H2_2"/>
    <property type="match status" value="7"/>
</dbReference>
<dbReference type="InterPro" id="IPR036236">
    <property type="entry name" value="Znf_C2H2_sf"/>
</dbReference>
<evidence type="ECO:0000256" key="2">
    <source>
        <dbReference type="ARBA" id="ARBA00022737"/>
    </source>
</evidence>
<feature type="domain" description="C2H2-type" evidence="7">
    <location>
        <begin position="340"/>
        <end position="362"/>
    </location>
</feature>
<dbReference type="Gene3D" id="3.30.160.60">
    <property type="entry name" value="Classic Zinc Finger"/>
    <property type="match status" value="5"/>
</dbReference>
<evidence type="ECO:0000256" key="3">
    <source>
        <dbReference type="ARBA" id="ARBA00022771"/>
    </source>
</evidence>
<dbReference type="Proteomes" id="UP000007798">
    <property type="component" value="Unassembled WGS sequence"/>
</dbReference>
<dbReference type="FunFam" id="3.40.1800.20:FF:000002">
    <property type="entry name" value="Weckle, isoform B"/>
    <property type="match status" value="1"/>
</dbReference>
<dbReference type="EMBL" id="CH964272">
    <property type="protein sequence ID" value="EDW84898.2"/>
    <property type="molecule type" value="Genomic_DNA"/>
</dbReference>
<feature type="domain" description="C2H2-type" evidence="7">
    <location>
        <begin position="395"/>
        <end position="422"/>
    </location>
</feature>
<evidence type="ECO:0000256" key="6">
    <source>
        <dbReference type="PROSITE-ProRule" id="PRU01263"/>
    </source>
</evidence>
<dbReference type="PROSITE" id="PS51915">
    <property type="entry name" value="ZAD"/>
    <property type="match status" value="1"/>
</dbReference>
<proteinExistence type="predicted"/>
<dbReference type="InterPro" id="IPR012934">
    <property type="entry name" value="Znf_AD"/>
</dbReference>
<dbReference type="SUPFAM" id="SSF57716">
    <property type="entry name" value="Glucocorticoid receptor-like (DNA-binding domain)"/>
    <property type="match status" value="1"/>
</dbReference>
<dbReference type="HOGENOM" id="CLU_002678_94_14_1"/>
<feature type="binding site" evidence="6">
    <location>
        <position position="13"/>
    </location>
    <ligand>
        <name>Zn(2+)</name>
        <dbReference type="ChEBI" id="CHEBI:29105"/>
    </ligand>
</feature>
<dbReference type="Pfam" id="PF13912">
    <property type="entry name" value="zf-C2H2_6"/>
    <property type="match status" value="2"/>
</dbReference>
<feature type="domain" description="C2H2-type" evidence="7">
    <location>
        <begin position="283"/>
        <end position="311"/>
    </location>
</feature>
<keyword evidence="10" id="KW-1185">Reference proteome</keyword>
<dbReference type="SUPFAM" id="SSF57667">
    <property type="entry name" value="beta-beta-alpha zinc fingers"/>
    <property type="match status" value="3"/>
</dbReference>
<accession>B4NIZ6</accession>
<keyword evidence="2" id="KW-0677">Repeat</keyword>
<dbReference type="SMART" id="SM00355">
    <property type="entry name" value="ZnF_C2H2"/>
    <property type="match status" value="7"/>
</dbReference>
<evidence type="ECO:0000256" key="1">
    <source>
        <dbReference type="ARBA" id="ARBA00022723"/>
    </source>
</evidence>
<dbReference type="eggNOG" id="KOG1721">
    <property type="taxonomic scope" value="Eukaryota"/>
</dbReference>
<sequence length="473" mass="54442">MSYSHWLNWCRLCAKDDVGGNVKVYTNADKWGQWDNVLVMAIRRYFEVHMRLEDDLSSVLCTECYTLISELIDFSEHVTKVQAIFEILRRNETEPGKQLDVAALRQQYGLGADDWTHIIKPMPGLSLIENQEDEKPTSQLDETKQEFIDLGDGQIDKDMSTDSPAHSQIEEFEDVLVAGPIILNRSDEYSNGKDDIKSEIEDKPKYLESFSSVDKDDDIQKDDKEMVQMVLDNDQGKISTKRSPMECRNCGKSYRNRGSYEKHLEQLCRRVDRKPPNKTDRKTACNICHKILSSAAALKLHKEGIHDNAKPFICDNCGKQLKTITALNEHKLVHTEDRPFQCDVCQAGFKNKARLKIHHQIHEEPHFECDICGKRLQTRRTWNMHKVVHNEERKLKCEVCGALFKRSKTLKTHLLSHTGLRPYVCQYCGKTFACNANCRSHKLKKHPKEVALEDGEGLSARLVVPTLEELRVM</sequence>
<dbReference type="AlphaFoldDB" id="B4NIZ6"/>
<keyword evidence="4 6" id="KW-0862">Zinc</keyword>
<evidence type="ECO:0000313" key="10">
    <source>
        <dbReference type="Proteomes" id="UP000007798"/>
    </source>
</evidence>
<evidence type="ECO:0000313" key="9">
    <source>
        <dbReference type="EMBL" id="EDW84898.2"/>
    </source>
</evidence>
<dbReference type="InterPro" id="IPR013087">
    <property type="entry name" value="Znf_C2H2_type"/>
</dbReference>
<feature type="domain" description="C2H2-type" evidence="7">
    <location>
        <begin position="367"/>
        <end position="394"/>
    </location>
</feature>
<feature type="domain" description="ZAD" evidence="8">
    <location>
        <begin position="8"/>
        <end position="88"/>
    </location>
</feature>
<dbReference type="PANTHER" id="PTHR24379:SF117">
    <property type="entry name" value="ZINC FINGER PROTEIN WECKLE"/>
    <property type="match status" value="1"/>
</dbReference>
<dbReference type="Gene3D" id="3.40.1800.20">
    <property type="match status" value="1"/>
</dbReference>
<keyword evidence="3 5" id="KW-0863">Zinc-finger</keyword>
<evidence type="ECO:0000259" key="8">
    <source>
        <dbReference type="PROSITE" id="PS51915"/>
    </source>
</evidence>
<gene>
    <name evidence="9" type="primary">Dwil\GK14370</name>
    <name evidence="9" type="ORF">Dwil_GK14370</name>
</gene>
<dbReference type="GO" id="GO:0008270">
    <property type="term" value="F:zinc ion binding"/>
    <property type="evidence" value="ECO:0007669"/>
    <property type="project" value="UniProtKB-UniRule"/>
</dbReference>
<feature type="binding site" evidence="6">
    <location>
        <position position="64"/>
    </location>
    <ligand>
        <name>Zn(2+)</name>
        <dbReference type="ChEBI" id="CHEBI:29105"/>
    </ligand>
</feature>
<feature type="binding site" evidence="6">
    <location>
        <position position="10"/>
    </location>
    <ligand>
        <name>Zn(2+)</name>
        <dbReference type="ChEBI" id="CHEBI:29105"/>
    </ligand>
</feature>
<feature type="domain" description="C2H2-type" evidence="7">
    <location>
        <begin position="423"/>
        <end position="451"/>
    </location>
</feature>
<feature type="binding site" evidence="6">
    <location>
        <position position="61"/>
    </location>
    <ligand>
        <name>Zn(2+)</name>
        <dbReference type="ChEBI" id="CHEBI:29105"/>
    </ligand>
</feature>
<feature type="domain" description="C2H2-type" evidence="7">
    <location>
        <begin position="245"/>
        <end position="275"/>
    </location>
</feature>
<evidence type="ECO:0008006" key="11">
    <source>
        <dbReference type="Google" id="ProtNLM"/>
    </source>
</evidence>
<evidence type="ECO:0000259" key="7">
    <source>
        <dbReference type="PROSITE" id="PS50157"/>
    </source>
</evidence>
<dbReference type="OrthoDB" id="6077919at2759"/>
<keyword evidence="1 6" id="KW-0479">Metal-binding</keyword>